<reference evidence="3 4" key="1">
    <citation type="submission" date="2014-03" db="EMBL/GenBank/DDBJ databases">
        <title>Genome sequence of Sphingobium yanoikuyae B1.</title>
        <authorList>
            <person name="Gan H.M."/>
            <person name="Gan H.Y."/>
            <person name="Savka M.A."/>
        </authorList>
    </citation>
    <scope>NUCLEOTIDE SEQUENCE [LARGE SCALE GENOMIC DNA]</scope>
    <source>
        <strain evidence="3 4">B1</strain>
    </source>
</reference>
<dbReference type="PRINTS" id="PR00420">
    <property type="entry name" value="RNGMNOXGNASE"/>
</dbReference>
<dbReference type="GO" id="GO:0008688">
    <property type="term" value="F:3-(3-hydroxyphenyl)propionate hydroxylase activity"/>
    <property type="evidence" value="ECO:0007669"/>
    <property type="project" value="TreeGrafter"/>
</dbReference>
<dbReference type="GO" id="GO:0071949">
    <property type="term" value="F:FAD binding"/>
    <property type="evidence" value="ECO:0007669"/>
    <property type="project" value="InterPro"/>
</dbReference>
<gene>
    <name evidence="3" type="ORF">CP98_02721</name>
</gene>
<evidence type="ECO:0000313" key="4">
    <source>
        <dbReference type="Proteomes" id="UP000028534"/>
    </source>
</evidence>
<dbReference type="Gene3D" id="3.50.50.60">
    <property type="entry name" value="FAD/NAD(P)-binding domain"/>
    <property type="match status" value="1"/>
</dbReference>
<name>A0A084EK82_SPHYA</name>
<dbReference type="eggNOG" id="COG0654">
    <property type="taxonomic scope" value="Bacteria"/>
</dbReference>
<dbReference type="AlphaFoldDB" id="A0A084EK82"/>
<dbReference type="InterPro" id="IPR002938">
    <property type="entry name" value="FAD-bd"/>
</dbReference>
<accession>A0A084EK82</accession>
<comment type="caution">
    <text evidence="3">The sequence shown here is derived from an EMBL/GenBank/DDBJ whole genome shotgun (WGS) entry which is preliminary data.</text>
</comment>
<dbReference type="STRING" id="13690.AX777_00610"/>
<dbReference type="SUPFAM" id="SSF51905">
    <property type="entry name" value="FAD/NAD(P)-binding domain"/>
    <property type="match status" value="1"/>
</dbReference>
<dbReference type="EMBL" id="JGVR01000016">
    <property type="protein sequence ID" value="KEZ18374.1"/>
    <property type="molecule type" value="Genomic_DNA"/>
</dbReference>
<dbReference type="Proteomes" id="UP000028534">
    <property type="component" value="Unassembled WGS sequence"/>
</dbReference>
<dbReference type="Pfam" id="PF01494">
    <property type="entry name" value="FAD_binding_3"/>
    <property type="match status" value="1"/>
</dbReference>
<dbReference type="Gene3D" id="3.30.70.2450">
    <property type="match status" value="1"/>
</dbReference>
<dbReference type="InterPro" id="IPR050631">
    <property type="entry name" value="PheA/TfdB_FAD_monoxygenase"/>
</dbReference>
<dbReference type="PANTHER" id="PTHR43476:SF3">
    <property type="entry name" value="FAD-BINDING MONOOXYGENASE"/>
    <property type="match status" value="1"/>
</dbReference>
<evidence type="ECO:0000313" key="3">
    <source>
        <dbReference type="EMBL" id="KEZ18374.1"/>
    </source>
</evidence>
<dbReference type="GO" id="GO:0019622">
    <property type="term" value="P:3-(3-hydroxy)phenylpropionate catabolic process"/>
    <property type="evidence" value="ECO:0007669"/>
    <property type="project" value="TreeGrafter"/>
</dbReference>
<sequence>MFDVAIIGCGPVGAFAANLLGKAGVSVLVIEREANPYPLPRAVHLDHEMMRLFQSAGVIDRVAPDMRDTEGHLHVGADHGVIRYMGTVGRPRPFSWSNDYFFYQPELEDHLRDALDVYPNVELSLGTAFEALAQDEDGVTLTLRSDAGEEQVRARYVIACDGARSAVRKALDIGLDDLDFEEPWLVVDAEVDGPVRFPDLWGVPDAADLQKLSVMMCDPRRPATIVPGRGNHRRWEFMLLPGEDDQAMMQPDAVAALVAPYLDGVPHQVVRAATYRFHGLIAERWRQGGVFLAGDAAHQTPPFFGQGMCHGLRDAANLAWKLELVLAGKAPESLLDSYQPERDPHVRAVISAAVGAGRYICVLDPDAAAARDHQLREAAKGTQSGTAADLIPAIATGIIATGTPGAGERFIQPRVGDRLLDDVTDDGWRLFTRQPVAGGDVTVIDVADLGDDGHIADWLDARGVEAVLVRPDHYVFGTGAPAELIARRDALIAGTARQEIAA</sequence>
<dbReference type="PANTHER" id="PTHR43476">
    <property type="entry name" value="3-(3-HYDROXY-PHENYL)PROPIONATE/3-HYDROXYCINNAMIC ACID HYDROXYLASE"/>
    <property type="match status" value="1"/>
</dbReference>
<dbReference type="RefSeq" id="WP_037520130.1">
    <property type="nucleotide sequence ID" value="NZ_JGVR01000016.1"/>
</dbReference>
<keyword evidence="1" id="KW-0560">Oxidoreductase</keyword>
<dbReference type="NCBIfam" id="NF004829">
    <property type="entry name" value="PRK06183.1-3"/>
    <property type="match status" value="1"/>
</dbReference>
<protein>
    <submittedName>
        <fullName evidence="3">2-polyprenyl-6-methoxyphenol hydroxylase-like oxidoreductase</fullName>
    </submittedName>
</protein>
<dbReference type="PATRIC" id="fig|13690.10.peg.2793"/>
<dbReference type="InterPro" id="IPR036188">
    <property type="entry name" value="FAD/NAD-bd_sf"/>
</dbReference>
<organism evidence="3 4">
    <name type="scientific">Sphingobium yanoikuyae</name>
    <name type="common">Sphingomonas yanoikuyae</name>
    <dbReference type="NCBI Taxonomy" id="13690"/>
    <lineage>
        <taxon>Bacteria</taxon>
        <taxon>Pseudomonadati</taxon>
        <taxon>Pseudomonadota</taxon>
        <taxon>Alphaproteobacteria</taxon>
        <taxon>Sphingomonadales</taxon>
        <taxon>Sphingomonadaceae</taxon>
        <taxon>Sphingobium</taxon>
    </lineage>
</organism>
<evidence type="ECO:0000256" key="1">
    <source>
        <dbReference type="ARBA" id="ARBA00023002"/>
    </source>
</evidence>
<feature type="domain" description="FAD-binding" evidence="2">
    <location>
        <begin position="2"/>
        <end position="352"/>
    </location>
</feature>
<evidence type="ECO:0000259" key="2">
    <source>
        <dbReference type="Pfam" id="PF01494"/>
    </source>
</evidence>
<proteinExistence type="predicted"/>